<evidence type="ECO:0000256" key="5">
    <source>
        <dbReference type="SAM" id="Phobius"/>
    </source>
</evidence>
<proteinExistence type="inferred from homology"/>
<keyword evidence="4" id="KW-0813">Transport</keyword>
<evidence type="ECO:0008006" key="10">
    <source>
        <dbReference type="Google" id="ProtNLM"/>
    </source>
</evidence>
<comment type="subcellular location">
    <subcellularLocation>
        <location evidence="1 4">Cell outer membrane</location>
    </subcellularLocation>
</comment>
<dbReference type="InterPro" id="IPR004846">
    <property type="entry name" value="T2SS/T3SS_dom"/>
</dbReference>
<comment type="caution">
    <text evidence="8">The sequence shown here is derived from an EMBL/GenBank/DDBJ whole genome shotgun (WGS) entry which is preliminary data.</text>
</comment>
<dbReference type="InterPro" id="IPR005644">
    <property type="entry name" value="NolW-like"/>
</dbReference>
<dbReference type="InterPro" id="IPR050810">
    <property type="entry name" value="Bact_Secretion_Sys_Channel"/>
</dbReference>
<dbReference type="PANTHER" id="PTHR30332:SF5">
    <property type="entry name" value="SPI-1 TYPE 3 SECRETION SYSTEM SECRETIN"/>
    <property type="match status" value="1"/>
</dbReference>
<evidence type="ECO:0000256" key="3">
    <source>
        <dbReference type="RuleBase" id="RU004003"/>
    </source>
</evidence>
<evidence type="ECO:0000313" key="9">
    <source>
        <dbReference type="Proteomes" id="UP001515683"/>
    </source>
</evidence>
<keyword evidence="5" id="KW-0472">Membrane</keyword>
<keyword evidence="9" id="KW-1185">Reference proteome</keyword>
<feature type="domain" description="Type II/III secretion system secretin-like" evidence="6">
    <location>
        <begin position="387"/>
        <end position="544"/>
    </location>
</feature>
<organism evidence="8 9">
    <name type="scientific">Candidatus Pantoea multigeneris</name>
    <dbReference type="NCBI Taxonomy" id="2608357"/>
    <lineage>
        <taxon>Bacteria</taxon>
        <taxon>Pseudomonadati</taxon>
        <taxon>Pseudomonadota</taxon>
        <taxon>Gammaproteobacteria</taxon>
        <taxon>Enterobacterales</taxon>
        <taxon>Erwiniaceae</taxon>
        <taxon>Pantoea</taxon>
    </lineage>
</organism>
<keyword evidence="5" id="KW-1133">Transmembrane helix</keyword>
<evidence type="ECO:0000313" key="8">
    <source>
        <dbReference type="EMBL" id="NIF23299.1"/>
    </source>
</evidence>
<feature type="transmembrane region" description="Helical" evidence="5">
    <location>
        <begin position="19"/>
        <end position="35"/>
    </location>
</feature>
<sequence length="683" mass="76461">MAGEGITCAFNDKSFMKNIYYLSLSIVMAFIPFSYSKANIPSNWKLGEYYYKSHNQSLEDMLSNAARSYNVRTSFDDIPNKIIQKNFKVNNFIGLLERVEIEFDLDWFFYNDTIYFSNKSDRVKQDISVTKSSLFELSNHLDSLGLKNKKFGWEYISDSETLRLSGPEQYVNLIIGFIGSGQALAQHDEYVPMVFELKYASVSDRKMSFRQQNSFIPGVATLLRKITGDAAPLLSSELPVNPSLNTNSHVETGEISEFLNGSVDELDDTIAIQDKVIKRFFNPNSSNKPASSKRVRVAEDVARNSIIIYDSIKRRSYYQSLINRLDRPQKMFEINAMILEVNESVSQKFGADLAIFTEGKQFFSGENTTSRNISISNGKNFFAKIKAYQDKGLIKLTANTSVLTIENSPAIIDFSKTLYLPVHGERVASFLPVVSGTSLRVTPRELGFASPRTIQLSVDLEDGDVNFENNGSSASKKVAEIKTQATLLENQPLVLGGVNSTRIDSSTSKVPVLGDVPLAGLLFKQKTNQKSFSYRYYIITPKIIGDQSTADKFRIAEGNYSTSYVTNKANLIKAQSEKRAKIESVMTEVMYSRNITSLKILGGIKSSSNQCILPPGVSLLNSTRTFSDGEIKLTVYSLTNVGKRRVYLERIHCPFSNVLAISAWPLNQLSKGMNSNLFVFSNN</sequence>
<dbReference type="Proteomes" id="UP001515683">
    <property type="component" value="Unassembled WGS sequence"/>
</dbReference>
<evidence type="ECO:0000256" key="2">
    <source>
        <dbReference type="ARBA" id="ARBA00022729"/>
    </source>
</evidence>
<dbReference type="Gene3D" id="3.30.1370.120">
    <property type="match status" value="2"/>
</dbReference>
<feature type="domain" description="NolW-like" evidence="7">
    <location>
        <begin position="194"/>
        <end position="330"/>
    </location>
</feature>
<dbReference type="Pfam" id="PF03958">
    <property type="entry name" value="Secretin_N"/>
    <property type="match status" value="1"/>
</dbReference>
<protein>
    <recommendedName>
        <fullName evidence="10">T3SS secretin</fullName>
    </recommendedName>
</protein>
<accession>A0ABX0REW7</accession>
<dbReference type="Pfam" id="PF00263">
    <property type="entry name" value="Secretin"/>
    <property type="match status" value="1"/>
</dbReference>
<dbReference type="InterPro" id="IPR038591">
    <property type="entry name" value="NolW-like_sf"/>
</dbReference>
<evidence type="ECO:0000259" key="7">
    <source>
        <dbReference type="Pfam" id="PF03958"/>
    </source>
</evidence>
<reference evidence="8 9" key="1">
    <citation type="journal article" date="2019" name="bioRxiv">
        <title>Bacteria contribute to plant secondary compound degradation in a generalist herbivore system.</title>
        <authorList>
            <person name="Francoeur C.B."/>
            <person name="Khadempour L."/>
            <person name="Moreira-Soto R.D."/>
            <person name="Gotting K."/>
            <person name="Book A.J."/>
            <person name="Pinto-Tomas A.A."/>
            <person name="Keefover-Ring K."/>
            <person name="Currie C.R."/>
        </authorList>
    </citation>
    <scope>NUCLEOTIDE SEQUENCE [LARGE SCALE GENOMIC DNA]</scope>
    <source>
        <strain evidence="8">Acro-835</strain>
    </source>
</reference>
<dbReference type="PANTHER" id="PTHR30332">
    <property type="entry name" value="PROBABLE GENERAL SECRETION PATHWAY PROTEIN D"/>
    <property type="match status" value="1"/>
</dbReference>
<dbReference type="Gene3D" id="3.55.50.30">
    <property type="match status" value="1"/>
</dbReference>
<comment type="similarity">
    <text evidence="3">Belongs to the bacterial secretin family.</text>
</comment>
<evidence type="ECO:0000259" key="6">
    <source>
        <dbReference type="Pfam" id="PF00263"/>
    </source>
</evidence>
<dbReference type="InterPro" id="IPR003522">
    <property type="entry name" value="T3SS_OM_pore_YscC"/>
</dbReference>
<evidence type="ECO:0000256" key="4">
    <source>
        <dbReference type="RuleBase" id="RU004004"/>
    </source>
</evidence>
<dbReference type="EMBL" id="VWXF01000007">
    <property type="protein sequence ID" value="NIF23299.1"/>
    <property type="molecule type" value="Genomic_DNA"/>
</dbReference>
<keyword evidence="5" id="KW-0812">Transmembrane</keyword>
<keyword evidence="2" id="KW-0732">Signal</keyword>
<evidence type="ECO:0000256" key="1">
    <source>
        <dbReference type="ARBA" id="ARBA00004442"/>
    </source>
</evidence>
<dbReference type="PRINTS" id="PR01337">
    <property type="entry name" value="TYPE3OMGPROT"/>
</dbReference>
<gene>
    <name evidence="8" type="ORF">F3J40_17080</name>
</gene>
<name>A0ABX0REW7_9GAMM</name>